<dbReference type="Proteomes" id="UP001054945">
    <property type="component" value="Unassembled WGS sequence"/>
</dbReference>
<evidence type="ECO:0000313" key="1">
    <source>
        <dbReference type="EMBL" id="GIY79064.1"/>
    </source>
</evidence>
<dbReference type="AlphaFoldDB" id="A0AAV4WB09"/>
<keyword evidence="2" id="KW-1185">Reference proteome</keyword>
<reference evidence="1 2" key="1">
    <citation type="submission" date="2021-06" db="EMBL/GenBank/DDBJ databases">
        <title>Caerostris extrusa draft genome.</title>
        <authorList>
            <person name="Kono N."/>
            <person name="Arakawa K."/>
        </authorList>
    </citation>
    <scope>NUCLEOTIDE SEQUENCE [LARGE SCALE GENOMIC DNA]</scope>
</reference>
<organism evidence="1 2">
    <name type="scientific">Caerostris extrusa</name>
    <name type="common">Bark spider</name>
    <name type="synonym">Caerostris bankana</name>
    <dbReference type="NCBI Taxonomy" id="172846"/>
    <lineage>
        <taxon>Eukaryota</taxon>
        <taxon>Metazoa</taxon>
        <taxon>Ecdysozoa</taxon>
        <taxon>Arthropoda</taxon>
        <taxon>Chelicerata</taxon>
        <taxon>Arachnida</taxon>
        <taxon>Araneae</taxon>
        <taxon>Araneomorphae</taxon>
        <taxon>Entelegynae</taxon>
        <taxon>Araneoidea</taxon>
        <taxon>Araneidae</taxon>
        <taxon>Caerostris</taxon>
    </lineage>
</organism>
<gene>
    <name evidence="1" type="ORF">CEXT_799191</name>
</gene>
<evidence type="ECO:0000313" key="2">
    <source>
        <dbReference type="Proteomes" id="UP001054945"/>
    </source>
</evidence>
<proteinExistence type="predicted"/>
<dbReference type="EMBL" id="BPLR01015842">
    <property type="protein sequence ID" value="GIY79064.1"/>
    <property type="molecule type" value="Genomic_DNA"/>
</dbReference>
<comment type="caution">
    <text evidence="1">The sequence shown here is derived from an EMBL/GenBank/DDBJ whole genome shotgun (WGS) entry which is preliminary data.</text>
</comment>
<accession>A0AAV4WB09</accession>
<protein>
    <submittedName>
        <fullName evidence="1">Uncharacterized protein</fullName>
    </submittedName>
</protein>
<sequence>MLGQRKLQQLQHLDRKLNTRRKSEILALRAGVGQPSPLHDNEHTRNPRYLSIVPENHHLKGTKRTLQQRKLQQLQHLDRKLNTRHKSEILALRAGVHSPPPLLHDNKHPRVECLSY</sequence>
<name>A0AAV4WB09_CAEEX</name>